<dbReference type="Proteomes" id="UP000777265">
    <property type="component" value="Unassembled WGS sequence"/>
</dbReference>
<gene>
    <name evidence="3" type="ORF">GXY80_12485</name>
</gene>
<dbReference type="PANTHER" id="PTHR46660:SF2">
    <property type="entry name" value="GLYCOSYLTRANSFERASE 1 DOMAIN-CONTAINING PROTEIN 1"/>
    <property type="match status" value="1"/>
</dbReference>
<dbReference type="SUPFAM" id="SSF53756">
    <property type="entry name" value="UDP-Glycosyltransferase/glycogen phosphorylase"/>
    <property type="match status" value="1"/>
</dbReference>
<feature type="domain" description="Glycosyl transferase family 1" evidence="1">
    <location>
        <begin position="160"/>
        <end position="331"/>
    </location>
</feature>
<dbReference type="InterPro" id="IPR052622">
    <property type="entry name" value="Glycosyltransferase_G1"/>
</dbReference>
<accession>A0A971S1K5</accession>
<evidence type="ECO:0000313" key="3">
    <source>
        <dbReference type="EMBL" id="NLW36273.1"/>
    </source>
</evidence>
<reference evidence="3" key="2">
    <citation type="submission" date="2020-01" db="EMBL/GenBank/DDBJ databases">
        <authorList>
            <person name="Campanaro S."/>
        </authorList>
    </citation>
    <scope>NUCLEOTIDE SEQUENCE</scope>
    <source>
        <strain evidence="3">AS06rmzACSIP_7</strain>
    </source>
</reference>
<dbReference type="InterPro" id="IPR028098">
    <property type="entry name" value="Glyco_trans_4-like_N"/>
</dbReference>
<dbReference type="InterPro" id="IPR001296">
    <property type="entry name" value="Glyco_trans_1"/>
</dbReference>
<reference evidence="3" key="1">
    <citation type="journal article" date="2020" name="Biotechnol. Biofuels">
        <title>New insights from the biogas microbiome by comprehensive genome-resolved metagenomics of nearly 1600 species originating from multiple anaerobic digesters.</title>
        <authorList>
            <person name="Campanaro S."/>
            <person name="Treu L."/>
            <person name="Rodriguez-R L.M."/>
            <person name="Kovalovszki A."/>
            <person name="Ziels R.M."/>
            <person name="Maus I."/>
            <person name="Zhu X."/>
            <person name="Kougias P.G."/>
            <person name="Basile A."/>
            <person name="Luo G."/>
            <person name="Schluter A."/>
            <person name="Konstantinidis K.T."/>
            <person name="Angelidaki I."/>
        </authorList>
    </citation>
    <scope>NUCLEOTIDE SEQUENCE</scope>
    <source>
        <strain evidence="3">AS06rmzACSIP_7</strain>
    </source>
</reference>
<name>A0A971S1K5_9BACT</name>
<dbReference type="CDD" id="cd03801">
    <property type="entry name" value="GT4_PimA-like"/>
    <property type="match status" value="1"/>
</dbReference>
<dbReference type="Pfam" id="PF13477">
    <property type="entry name" value="Glyco_trans_4_2"/>
    <property type="match status" value="1"/>
</dbReference>
<proteinExistence type="predicted"/>
<feature type="domain" description="Glycosyltransferase subfamily 4-like N-terminal" evidence="2">
    <location>
        <begin position="46"/>
        <end position="124"/>
    </location>
</feature>
<dbReference type="GO" id="GO:0016757">
    <property type="term" value="F:glycosyltransferase activity"/>
    <property type="evidence" value="ECO:0007669"/>
    <property type="project" value="InterPro"/>
</dbReference>
<organism evidence="3 4">
    <name type="scientific">Syntrophorhabdus aromaticivorans</name>
    <dbReference type="NCBI Taxonomy" id="328301"/>
    <lineage>
        <taxon>Bacteria</taxon>
        <taxon>Pseudomonadati</taxon>
        <taxon>Thermodesulfobacteriota</taxon>
        <taxon>Syntrophorhabdia</taxon>
        <taxon>Syntrophorhabdales</taxon>
        <taxon>Syntrophorhabdaceae</taxon>
        <taxon>Syntrophorhabdus</taxon>
    </lineage>
</organism>
<dbReference type="PANTHER" id="PTHR46660">
    <property type="match status" value="1"/>
</dbReference>
<protein>
    <submittedName>
        <fullName evidence="3">Glycosyltransferase family 4 protein</fullName>
    </submittedName>
</protein>
<evidence type="ECO:0000313" key="4">
    <source>
        <dbReference type="Proteomes" id="UP000777265"/>
    </source>
</evidence>
<comment type="caution">
    <text evidence="3">The sequence shown here is derived from an EMBL/GenBank/DDBJ whole genome shotgun (WGS) entry which is preliminary data.</text>
</comment>
<sequence>MRGLRILILAPTVLPAVTGNAVTVERWRRFLVERGMSVQVLAVGRLGAADCLEVIDTFKPDVIHAHHVSRSGLFLLDQSITHRCAHVPLVVSPAGTDIFDHPRSSGGQRERVMEVFARASVIVTQGSWAADRVAEFLPDFRDRILHVPKAFCWFGNSIFDLREVSGWKAQDLVFFLPAGIRPVKGNLECLQAFETIHTLRPHVRVVFAGPPLDPRYAARFKKTIKGLGGFARWIAMIPPEAMHSAYRTSDVVLNTSFSEGLSNALIEAVAAGRPILASDIPGNRWPVLGEAADLPAGLLFDVFDRDDFTKKALKLIDEEGLRIRLGQEGLKRASSWPTPEEEAEGLIRAYEEAIRRHAGKQFSLTIEKVV</sequence>
<dbReference type="EMBL" id="JAAYEE010000228">
    <property type="protein sequence ID" value="NLW36273.1"/>
    <property type="molecule type" value="Genomic_DNA"/>
</dbReference>
<dbReference type="Gene3D" id="3.40.50.2000">
    <property type="entry name" value="Glycogen Phosphorylase B"/>
    <property type="match status" value="2"/>
</dbReference>
<evidence type="ECO:0000259" key="2">
    <source>
        <dbReference type="Pfam" id="PF13477"/>
    </source>
</evidence>
<dbReference type="AlphaFoldDB" id="A0A971S1K5"/>
<evidence type="ECO:0000259" key="1">
    <source>
        <dbReference type="Pfam" id="PF00534"/>
    </source>
</evidence>
<dbReference type="Pfam" id="PF00534">
    <property type="entry name" value="Glycos_transf_1"/>
    <property type="match status" value="1"/>
</dbReference>